<reference evidence="1" key="1">
    <citation type="submission" date="2021-06" db="EMBL/GenBank/DDBJ databases">
        <authorList>
            <person name="Kallberg Y."/>
            <person name="Tangrot J."/>
            <person name="Rosling A."/>
        </authorList>
    </citation>
    <scope>NUCLEOTIDE SEQUENCE</scope>
    <source>
        <strain evidence="1">MA461A</strain>
    </source>
</reference>
<name>A0ACA9RVT9_9GLOM</name>
<dbReference type="Proteomes" id="UP000789920">
    <property type="component" value="Unassembled WGS sequence"/>
</dbReference>
<evidence type="ECO:0000313" key="2">
    <source>
        <dbReference type="Proteomes" id="UP000789920"/>
    </source>
</evidence>
<comment type="caution">
    <text evidence="1">The sequence shown here is derived from an EMBL/GenBank/DDBJ whole genome shotgun (WGS) entry which is preliminary data.</text>
</comment>
<evidence type="ECO:0000313" key="1">
    <source>
        <dbReference type="EMBL" id="CAG8813882.1"/>
    </source>
</evidence>
<proteinExistence type="predicted"/>
<gene>
    <name evidence="1" type="ORF">RPERSI_LOCUS23864</name>
</gene>
<keyword evidence="2" id="KW-1185">Reference proteome</keyword>
<protein>
    <submittedName>
        <fullName evidence="1">17359_t:CDS:1</fullName>
    </submittedName>
</protein>
<dbReference type="EMBL" id="CAJVQC010075468">
    <property type="protein sequence ID" value="CAG8813882.1"/>
    <property type="molecule type" value="Genomic_DNA"/>
</dbReference>
<accession>A0ACA9RVT9</accession>
<feature type="non-terminal residue" evidence="1">
    <location>
        <position position="1"/>
    </location>
</feature>
<organism evidence="1 2">
    <name type="scientific">Racocetra persica</name>
    <dbReference type="NCBI Taxonomy" id="160502"/>
    <lineage>
        <taxon>Eukaryota</taxon>
        <taxon>Fungi</taxon>
        <taxon>Fungi incertae sedis</taxon>
        <taxon>Mucoromycota</taxon>
        <taxon>Glomeromycotina</taxon>
        <taxon>Glomeromycetes</taxon>
        <taxon>Diversisporales</taxon>
        <taxon>Gigasporaceae</taxon>
        <taxon>Racocetra</taxon>
    </lineage>
</organism>
<sequence>EFNARYQKLQAWKLLDDYQKESWWGDLSELENPDNQAKKAEIKTQLEKFEKKQINWVQEKAEIAAEQMAAFQAAIGLRKELSVLLTEAEAENDYEKLTESENEVEKLEDYRQKIKEFKDEFFGPDETILSAVWKKKNEGYVPALPFLERKAQQDVWTDEELTALEKEITEFPPYIEKQPEPKYYRGFQLNYQNQEVINQRLKRAKEGAKKNVADYKAAIEKINAILDKNVESVYRITAFLIEENLTPLQQKVKQVKGAAITERLLALEKKKYLAENEKELNEYEKEQVKSTQQLDNLKNVKSVIK</sequence>
<feature type="non-terminal residue" evidence="1">
    <location>
        <position position="305"/>
    </location>
</feature>